<proteinExistence type="predicted"/>
<accession>A0A558R6H9</accession>
<evidence type="ECO:0000313" key="2">
    <source>
        <dbReference type="Proteomes" id="UP000318681"/>
    </source>
</evidence>
<gene>
    <name evidence="1" type="ORF">FOY91_08390</name>
</gene>
<dbReference type="GO" id="GO:0016787">
    <property type="term" value="F:hydrolase activity"/>
    <property type="evidence" value="ECO:0007669"/>
    <property type="project" value="UniProtKB-KW"/>
</dbReference>
<keyword evidence="2" id="KW-1185">Reference proteome</keyword>
<protein>
    <submittedName>
        <fullName evidence="1">Hydrolase 1, exosortase A system-associated</fullName>
    </submittedName>
</protein>
<dbReference type="NCBIfam" id="TIGR03100">
    <property type="entry name" value="hydr1_PEP"/>
    <property type="match status" value="1"/>
</dbReference>
<dbReference type="RefSeq" id="WP_145150033.1">
    <property type="nucleotide sequence ID" value="NZ_VNIM01000026.1"/>
</dbReference>
<dbReference type="Proteomes" id="UP000318681">
    <property type="component" value="Unassembled WGS sequence"/>
</dbReference>
<comment type="caution">
    <text evidence="1">The sequence shown here is derived from an EMBL/GenBank/DDBJ whole genome shotgun (WGS) entry which is preliminary data.</text>
</comment>
<sequence length="298" mass="30263">MRRLTTFSCEGATLAATLDDAPGAPDAIPPTTGLLIVTGGTQTRIGAHRGLARLAAAVAAAGFPVFRFERRGVGDSDGTDPGFADSGPDIAAASAAFRSECPGLTRMLGFGLCDGATALALHHAAAGIDGLILANPWTIDAAAGPGAHEHPEANPLPPAAAIRRRYLDRLTSLDAWKRLLTGGIDYRAALRGVAAISRRQAPPALATAMGGALTSGGRPVEIVLATRDATALAFAEAWRGPAFAGLRGGGRGGVTEIDSHSHSFATGNDPARLAALCVAALDRAGNRGEIGAAFPRRA</sequence>
<dbReference type="EMBL" id="VNIM01000026">
    <property type="protein sequence ID" value="TVV74987.1"/>
    <property type="molecule type" value="Genomic_DNA"/>
</dbReference>
<evidence type="ECO:0000313" key="1">
    <source>
        <dbReference type="EMBL" id="TVV74987.1"/>
    </source>
</evidence>
<dbReference type="AlphaFoldDB" id="A0A558R6H9"/>
<dbReference type="InterPro" id="IPR029058">
    <property type="entry name" value="AB_hydrolase_fold"/>
</dbReference>
<dbReference type="OrthoDB" id="249225at2"/>
<organism evidence="1 2">
    <name type="scientific">Alterirhizorhabdus solaris</name>
    <dbReference type="NCBI Taxonomy" id="2529389"/>
    <lineage>
        <taxon>Bacteria</taxon>
        <taxon>Pseudomonadati</taxon>
        <taxon>Pseudomonadota</taxon>
        <taxon>Alphaproteobacteria</taxon>
        <taxon>Sphingomonadales</taxon>
        <taxon>Rhizorhabdaceae</taxon>
        <taxon>Alterirhizorhabdus</taxon>
    </lineage>
</organism>
<dbReference type="SUPFAM" id="SSF53474">
    <property type="entry name" value="alpha/beta-Hydrolases"/>
    <property type="match status" value="1"/>
</dbReference>
<dbReference type="Gene3D" id="3.40.50.1820">
    <property type="entry name" value="alpha/beta hydrolase"/>
    <property type="match status" value="1"/>
</dbReference>
<name>A0A558R6H9_9SPHN</name>
<dbReference type="InterPro" id="IPR017531">
    <property type="entry name" value="Hydrolase-1_PEP"/>
</dbReference>
<keyword evidence="1" id="KW-0378">Hydrolase</keyword>
<reference evidence="1 2" key="1">
    <citation type="submission" date="2019-07" db="EMBL/GenBank/DDBJ databases">
        <title>Sphingomonas solaris sp. nov., isolated from a solar panel from Boston, Massachusetts.</title>
        <authorList>
            <person name="Tanner K."/>
            <person name="Pascual J."/>
            <person name="Mancuso C."/>
            <person name="Pereto J."/>
            <person name="Khalil A."/>
            <person name="Vilanova C."/>
        </authorList>
    </citation>
    <scope>NUCLEOTIDE SEQUENCE [LARGE SCALE GENOMIC DNA]</scope>
    <source>
        <strain evidence="1 2">R4DWN</strain>
    </source>
</reference>